<dbReference type="InterPro" id="IPR002182">
    <property type="entry name" value="NB-ARC"/>
</dbReference>
<dbReference type="HOGENOM" id="CLU_000837_8_8_1"/>
<dbReference type="InterPro" id="IPR036388">
    <property type="entry name" value="WH-like_DNA-bd_sf"/>
</dbReference>
<dbReference type="PANTHER" id="PTHR36766:SF55">
    <property type="entry name" value="OS11G0492900 PROTEIN"/>
    <property type="match status" value="1"/>
</dbReference>
<evidence type="ECO:0000259" key="10">
    <source>
        <dbReference type="Pfam" id="PF25019"/>
    </source>
</evidence>
<keyword evidence="2" id="KW-0433">Leucine-rich repeat</keyword>
<evidence type="ECO:0000256" key="1">
    <source>
        <dbReference type="ARBA" id="ARBA00008894"/>
    </source>
</evidence>
<dbReference type="InterPro" id="IPR032675">
    <property type="entry name" value="LRR_dom_sf"/>
</dbReference>
<evidence type="ECO:0000313" key="12">
    <source>
        <dbReference type="Proteomes" id="UP000008021"/>
    </source>
</evidence>
<evidence type="ECO:0000259" key="7">
    <source>
        <dbReference type="Pfam" id="PF00931"/>
    </source>
</evidence>
<dbReference type="InterPro" id="IPR027417">
    <property type="entry name" value="P-loop_NTPase"/>
</dbReference>
<dbReference type="SUPFAM" id="SSF52047">
    <property type="entry name" value="RNI-like"/>
    <property type="match status" value="1"/>
</dbReference>
<dbReference type="Proteomes" id="UP000008021">
    <property type="component" value="Chromosome 11"/>
</dbReference>
<keyword evidence="6" id="KW-0067">ATP-binding</keyword>
<evidence type="ECO:0008006" key="13">
    <source>
        <dbReference type="Google" id="ProtNLM"/>
    </source>
</evidence>
<dbReference type="STRING" id="40149.A0A0E0F5X2"/>
<feature type="domain" description="NB-ARC" evidence="7">
    <location>
        <begin position="215"/>
        <end position="368"/>
    </location>
</feature>
<sequence>MAGVFASMAIEWAIDKLYSLLPACLVSTPASSSSSVAPAESEDLEVLKRLERTMHRIHATLHDAEEQWNIREETAKLRLKELKKVAYDAEDVVDEYGYEMTRHKVEAFEQSARANRSGKRRREEVDGTIQNISDIVPVPSELATRARKIMDMFNEIKDYASKFSLSENDGVRRSIPDMHQVRQTSSMVFEQSIIGRGSIKDTVIEKMLSQNKSSTPESHVSVLGIVGMPGVGKTTLAQLVYNNTEVCKSFDVRVWVCVSEKFDVNDITKRIISATNKFPHGETIANLQEELIKEIQDKRFLLVLDDVWNERRDYWEMFRLPMLTTKLCKIIVTTRSQNVARLVQTMDSCELSCLDSNDSWSLFKQTALLDEEHANNPSLQEIGKDIVSRCKGLPLAIKTIGSMLRYEPDETKWKDILESDLWDLEQSQNEVLPALELSYKQMPMYLKRCFIALSLFPKDYILHEENVVLLWEPLELLQHGDGANKAKLAVSYLHELAQRSMIEISTHSAYKMHDLIHDLACFLAGDEFVRTEGNSQVEISPNARYLSVVPTSPWEISTINISDSSDSLKAIIVIGHGLDEIVIPDDIFLKFKRLRVFSLNGAAPTNLLPDSAGNLKLLRFLRWRCSIDCQIMQLPKSVFQLFNLHTLELMKPAFDLYTPIVSGIGRLIKLETLPPLETLSGYDSNLSELRNIRKVRSLSLKGLDYVCSVEDAMEADIPSKIHLQSLNLDFTSSHHQQLQQHKPGAVSHKELLESLQPCHTLRDLSIYGYRGLSFPCWVGNTSFSKLTKVVLSKCEWECLPALGELPSLESLEISRMYNLRFIGREFCCLNQSVKVFRSLVNLSFSWMYELSEWSGVKDGDFACLETLLLCQDNKLRFLPLVPFSSLVTCRLSNCGNLVTVPVSYALCDLYINDCASLIELPSLPSLIKLKISNCSSLGATIPMFPALQYLSIKDCASLLELPTLPSLMELNISNCSGLGATIPMFPALQYLSIKDCASLLELPTLPSLMELTLCELSINKCASLLELPTMESLWKLEISHCPSLRAVGLFPELSVLKLSGPFKTEVFDSWLSLNSPLEHLEIYSSPLVSIPLRPQYLTSLAILRLLFCYDLQYCDGLVSLTSLRELNVMECPKLNLHRSLPCNLQKFELYGR</sequence>
<dbReference type="SUPFAM" id="SSF52540">
    <property type="entry name" value="P-loop containing nucleoside triphosphate hydrolases"/>
    <property type="match status" value="1"/>
</dbReference>
<dbReference type="Gramene" id="OMERI11G11740.1">
    <property type="protein sequence ID" value="OMERI11G11740.1"/>
    <property type="gene ID" value="OMERI11G11740"/>
</dbReference>
<dbReference type="GO" id="GO:0006952">
    <property type="term" value="P:defense response"/>
    <property type="evidence" value="ECO:0007669"/>
    <property type="project" value="UniProtKB-KW"/>
</dbReference>
<dbReference type="Pfam" id="PF25019">
    <property type="entry name" value="LRR_R13L1-DRL21"/>
    <property type="match status" value="1"/>
</dbReference>
<dbReference type="SUPFAM" id="SSF52058">
    <property type="entry name" value="L domain-like"/>
    <property type="match status" value="1"/>
</dbReference>
<accession>A0A0E0F5X2</accession>
<dbReference type="Gene3D" id="1.10.10.10">
    <property type="entry name" value="Winged helix-like DNA-binding domain superfamily/Winged helix DNA-binding domain"/>
    <property type="match status" value="1"/>
</dbReference>
<evidence type="ECO:0000256" key="4">
    <source>
        <dbReference type="ARBA" id="ARBA00022741"/>
    </source>
</evidence>
<dbReference type="FunFam" id="3.40.50.300:FF:001091">
    <property type="entry name" value="Probable disease resistance protein At1g61300"/>
    <property type="match status" value="1"/>
</dbReference>
<dbReference type="InterPro" id="IPR042197">
    <property type="entry name" value="Apaf_helical"/>
</dbReference>
<proteinExistence type="inferred from homology"/>
<dbReference type="Gene3D" id="3.40.50.300">
    <property type="entry name" value="P-loop containing nucleotide triphosphate hydrolases"/>
    <property type="match status" value="1"/>
</dbReference>
<dbReference type="GO" id="GO:0005524">
    <property type="term" value="F:ATP binding"/>
    <property type="evidence" value="ECO:0007669"/>
    <property type="project" value="UniProtKB-KW"/>
</dbReference>
<keyword evidence="3" id="KW-0677">Repeat</keyword>
<dbReference type="InterPro" id="IPR041118">
    <property type="entry name" value="Rx_N"/>
</dbReference>
<dbReference type="Gene3D" id="1.10.8.430">
    <property type="entry name" value="Helical domain of apoptotic protease-activating factors"/>
    <property type="match status" value="1"/>
</dbReference>
<dbReference type="Gene3D" id="3.80.10.10">
    <property type="entry name" value="Ribonuclease Inhibitor"/>
    <property type="match status" value="2"/>
</dbReference>
<dbReference type="EnsemblPlants" id="OMERI11G11740.1">
    <property type="protein sequence ID" value="OMERI11G11740.1"/>
    <property type="gene ID" value="OMERI11G11740"/>
</dbReference>
<comment type="similarity">
    <text evidence="1">Belongs to the disease resistance NB-LRR family.</text>
</comment>
<reference evidence="11" key="1">
    <citation type="submission" date="2015-04" db="UniProtKB">
        <authorList>
            <consortium name="EnsemblPlants"/>
        </authorList>
    </citation>
    <scope>IDENTIFICATION</scope>
</reference>
<dbReference type="Gene3D" id="1.20.5.4130">
    <property type="match status" value="1"/>
</dbReference>
<dbReference type="eggNOG" id="KOG4658">
    <property type="taxonomic scope" value="Eukaryota"/>
</dbReference>
<dbReference type="Pfam" id="PF23559">
    <property type="entry name" value="WHD_DRP"/>
    <property type="match status" value="1"/>
</dbReference>
<feature type="domain" description="R13L1/DRL21-like LRR repeat region" evidence="10">
    <location>
        <begin position="686"/>
        <end position="816"/>
    </location>
</feature>
<keyword evidence="12" id="KW-1185">Reference proteome</keyword>
<dbReference type="AlphaFoldDB" id="A0A0E0F5X2"/>
<evidence type="ECO:0000256" key="6">
    <source>
        <dbReference type="ARBA" id="ARBA00022840"/>
    </source>
</evidence>
<feature type="domain" description="Disease resistance protein winged helix" evidence="9">
    <location>
        <begin position="455"/>
        <end position="520"/>
    </location>
</feature>
<reference evidence="11" key="2">
    <citation type="submission" date="2018-05" db="EMBL/GenBank/DDBJ databases">
        <title>OmerRS3 (Oryza meridionalis Reference Sequence Version 3).</title>
        <authorList>
            <person name="Zhang J."/>
            <person name="Kudrna D."/>
            <person name="Lee S."/>
            <person name="Talag J."/>
            <person name="Welchert J."/>
            <person name="Wing R.A."/>
        </authorList>
    </citation>
    <scope>NUCLEOTIDE SEQUENCE [LARGE SCALE GENOMIC DNA]</scope>
    <source>
        <strain evidence="11">cv. OR44</strain>
    </source>
</reference>
<dbReference type="GO" id="GO:0051707">
    <property type="term" value="P:response to other organism"/>
    <property type="evidence" value="ECO:0007669"/>
    <property type="project" value="UniProtKB-ARBA"/>
</dbReference>
<dbReference type="PANTHER" id="PTHR36766">
    <property type="entry name" value="PLANT BROAD-SPECTRUM MILDEW RESISTANCE PROTEIN RPW8"/>
    <property type="match status" value="1"/>
</dbReference>
<evidence type="ECO:0000256" key="2">
    <source>
        <dbReference type="ARBA" id="ARBA00022614"/>
    </source>
</evidence>
<keyword evidence="4" id="KW-0547">Nucleotide-binding</keyword>
<protein>
    <recommendedName>
        <fullName evidence="13">AAA+ ATPase domain-containing protein</fullName>
    </recommendedName>
</protein>
<evidence type="ECO:0000313" key="11">
    <source>
        <dbReference type="EnsemblPlants" id="OMERI11G11740.1"/>
    </source>
</evidence>
<dbReference type="GO" id="GO:0043531">
    <property type="term" value="F:ADP binding"/>
    <property type="evidence" value="ECO:0007669"/>
    <property type="project" value="InterPro"/>
</dbReference>
<feature type="domain" description="Disease resistance N-terminal" evidence="8">
    <location>
        <begin position="45"/>
        <end position="110"/>
    </location>
</feature>
<evidence type="ECO:0000256" key="3">
    <source>
        <dbReference type="ARBA" id="ARBA00022737"/>
    </source>
</evidence>
<keyword evidence="5" id="KW-0611">Plant defense</keyword>
<dbReference type="Pfam" id="PF00931">
    <property type="entry name" value="NB-ARC"/>
    <property type="match status" value="1"/>
</dbReference>
<evidence type="ECO:0000259" key="8">
    <source>
        <dbReference type="Pfam" id="PF18052"/>
    </source>
</evidence>
<dbReference type="Pfam" id="PF18052">
    <property type="entry name" value="Rx_N"/>
    <property type="match status" value="1"/>
</dbReference>
<organism evidence="11">
    <name type="scientific">Oryza meridionalis</name>
    <dbReference type="NCBI Taxonomy" id="40149"/>
    <lineage>
        <taxon>Eukaryota</taxon>
        <taxon>Viridiplantae</taxon>
        <taxon>Streptophyta</taxon>
        <taxon>Embryophyta</taxon>
        <taxon>Tracheophyta</taxon>
        <taxon>Spermatophyta</taxon>
        <taxon>Magnoliopsida</taxon>
        <taxon>Liliopsida</taxon>
        <taxon>Poales</taxon>
        <taxon>Poaceae</taxon>
        <taxon>BOP clade</taxon>
        <taxon>Oryzoideae</taxon>
        <taxon>Oryzeae</taxon>
        <taxon>Oryzinae</taxon>
        <taxon>Oryza</taxon>
    </lineage>
</organism>
<dbReference type="InterPro" id="IPR058922">
    <property type="entry name" value="WHD_DRP"/>
</dbReference>
<dbReference type="InterPro" id="IPR056789">
    <property type="entry name" value="LRR_R13L1-DRL21"/>
</dbReference>
<evidence type="ECO:0000259" key="9">
    <source>
        <dbReference type="Pfam" id="PF23559"/>
    </source>
</evidence>
<evidence type="ECO:0000256" key="5">
    <source>
        <dbReference type="ARBA" id="ARBA00022821"/>
    </source>
</evidence>
<name>A0A0E0F5X2_9ORYZ</name>
<dbReference type="PRINTS" id="PR00364">
    <property type="entry name" value="DISEASERSIST"/>
</dbReference>